<feature type="signal peptide" evidence="2">
    <location>
        <begin position="1"/>
        <end position="21"/>
    </location>
</feature>
<evidence type="ECO:0000256" key="1">
    <source>
        <dbReference type="SAM" id="MobiDB-lite"/>
    </source>
</evidence>
<dbReference type="OrthoDB" id="4161406at2759"/>
<gene>
    <name evidence="3" type="ORF">BDV25DRAFT_138521</name>
</gene>
<dbReference type="EMBL" id="ML742064">
    <property type="protein sequence ID" value="KAE8151810.1"/>
    <property type="molecule type" value="Genomic_DNA"/>
</dbReference>
<feature type="region of interest" description="Disordered" evidence="1">
    <location>
        <begin position="42"/>
        <end position="102"/>
    </location>
</feature>
<feature type="chain" id="PRO_5024833674" evidence="2">
    <location>
        <begin position="22"/>
        <end position="194"/>
    </location>
</feature>
<accession>A0A5N6TZN4</accession>
<keyword evidence="4" id="KW-1185">Reference proteome</keyword>
<feature type="compositionally biased region" description="Basic and acidic residues" evidence="1">
    <location>
        <begin position="80"/>
        <end position="94"/>
    </location>
</feature>
<evidence type="ECO:0000256" key="2">
    <source>
        <dbReference type="SAM" id="SignalP"/>
    </source>
</evidence>
<dbReference type="AlphaFoldDB" id="A0A5N6TZN4"/>
<keyword evidence="2" id="KW-0732">Signal</keyword>
<reference evidence="3 4" key="1">
    <citation type="submission" date="2019-04" db="EMBL/GenBank/DDBJ databases">
        <title>Friends and foes A comparative genomics study of 23 Aspergillus species from section Flavi.</title>
        <authorList>
            <consortium name="DOE Joint Genome Institute"/>
            <person name="Kjaerbolling I."/>
            <person name="Vesth T."/>
            <person name="Frisvad J.C."/>
            <person name="Nybo J.L."/>
            <person name="Theobald S."/>
            <person name="Kildgaard S."/>
            <person name="Isbrandt T."/>
            <person name="Kuo A."/>
            <person name="Sato A."/>
            <person name="Lyhne E.K."/>
            <person name="Kogle M.E."/>
            <person name="Wiebenga A."/>
            <person name="Kun R.S."/>
            <person name="Lubbers R.J."/>
            <person name="Makela M.R."/>
            <person name="Barry K."/>
            <person name="Chovatia M."/>
            <person name="Clum A."/>
            <person name="Daum C."/>
            <person name="Haridas S."/>
            <person name="He G."/>
            <person name="LaButti K."/>
            <person name="Lipzen A."/>
            <person name="Mondo S."/>
            <person name="Riley R."/>
            <person name="Salamov A."/>
            <person name="Simmons B.A."/>
            <person name="Magnuson J.K."/>
            <person name="Henrissat B."/>
            <person name="Mortensen U.H."/>
            <person name="Larsen T.O."/>
            <person name="Devries R.P."/>
            <person name="Grigoriev I.V."/>
            <person name="Machida M."/>
            <person name="Baker S.E."/>
            <person name="Andersen M.R."/>
        </authorList>
    </citation>
    <scope>NUCLEOTIDE SEQUENCE [LARGE SCALE GENOMIC DNA]</scope>
    <source>
        <strain evidence="3 4">IBT 18842</strain>
    </source>
</reference>
<organism evidence="3 4">
    <name type="scientific">Aspergillus avenaceus</name>
    <dbReference type="NCBI Taxonomy" id="36643"/>
    <lineage>
        <taxon>Eukaryota</taxon>
        <taxon>Fungi</taxon>
        <taxon>Dikarya</taxon>
        <taxon>Ascomycota</taxon>
        <taxon>Pezizomycotina</taxon>
        <taxon>Eurotiomycetes</taxon>
        <taxon>Eurotiomycetidae</taxon>
        <taxon>Eurotiales</taxon>
        <taxon>Aspergillaceae</taxon>
        <taxon>Aspergillus</taxon>
        <taxon>Aspergillus subgen. Circumdati</taxon>
    </lineage>
</organism>
<evidence type="ECO:0000313" key="4">
    <source>
        <dbReference type="Proteomes" id="UP000325780"/>
    </source>
</evidence>
<dbReference type="Proteomes" id="UP000325780">
    <property type="component" value="Unassembled WGS sequence"/>
</dbReference>
<feature type="compositionally biased region" description="Low complexity" evidence="1">
    <location>
        <begin position="60"/>
        <end position="70"/>
    </location>
</feature>
<proteinExistence type="predicted"/>
<protein>
    <submittedName>
        <fullName evidence="3">Uncharacterized protein</fullName>
    </submittedName>
</protein>
<name>A0A5N6TZN4_ASPAV</name>
<evidence type="ECO:0000313" key="3">
    <source>
        <dbReference type="EMBL" id="KAE8151810.1"/>
    </source>
</evidence>
<sequence length="194" mass="21497">MKSYAPTIALLVLSAFQFCLAEKQDIFEPANITAEQAAQLRDWRENGEHASQLPERPKNTAKNATQNTTHTEMEPATQRPETHKNTQVEKKPHDACNASKRRKRGEDLFAKFPQPAGRDCKNQLADASIEFNPTGPGTFSVRGIPPACMPLSGLFIDDPSQPKPIPLGPDTLEFTEISDEDLKELQAILDCRGD</sequence>